<dbReference type="AlphaFoldDB" id="G2EB85"/>
<dbReference type="STRING" id="1046627.BZARG_768"/>
<dbReference type="Proteomes" id="UP000003730">
    <property type="component" value="Unassembled WGS sequence"/>
</dbReference>
<dbReference type="EMBL" id="AFXZ01000009">
    <property type="protein sequence ID" value="EGV44351.2"/>
    <property type="molecule type" value="Genomic_DNA"/>
</dbReference>
<dbReference type="eggNOG" id="ENOG5033BXI">
    <property type="taxonomic scope" value="Bacteria"/>
</dbReference>
<name>G2EB85_9FLAO</name>
<sequence>MTKRQSQQLGTKKNKLLRYQSVLDYYHEIFNPDIPLTVLHSKYIYPRFFISRTTFYKILGTPVVKELKEIKAFEESQLSMF</sequence>
<comment type="caution">
    <text evidence="1">The sequence shown here is derived from an EMBL/GenBank/DDBJ whole genome shotgun (WGS) entry which is preliminary data.</text>
</comment>
<proteinExistence type="predicted"/>
<reference evidence="1 2" key="1">
    <citation type="journal article" date="2008" name="Int. J. Syst. Evol. Microbiol.">
        <title>Bizionia argentinensis sp. nov., isolated from surface marine water in Antarctica.</title>
        <authorList>
            <person name="Bercovich A."/>
            <person name="Vazquez S.C."/>
            <person name="Yankilevich P."/>
            <person name="Coria S.H."/>
            <person name="Foti M."/>
            <person name="Hernandez E."/>
            <person name="Vidal A."/>
            <person name="Ruberto L."/>
            <person name="Melo C."/>
            <person name="Marenssi S."/>
            <person name="Criscuolo M."/>
            <person name="Memoli M."/>
            <person name="Arguelles M."/>
            <person name="Mac Cormack W.P."/>
        </authorList>
    </citation>
    <scope>NUCLEOTIDE SEQUENCE [LARGE SCALE GENOMIC DNA]</scope>
    <source>
        <strain evidence="1 2">JUB59</strain>
    </source>
</reference>
<keyword evidence="2" id="KW-1185">Reference proteome</keyword>
<evidence type="ECO:0000313" key="2">
    <source>
        <dbReference type="Proteomes" id="UP000003730"/>
    </source>
</evidence>
<organism evidence="1 2">
    <name type="scientific">Bizionia argentinensis JUB59</name>
    <dbReference type="NCBI Taxonomy" id="1046627"/>
    <lineage>
        <taxon>Bacteria</taxon>
        <taxon>Pseudomonadati</taxon>
        <taxon>Bacteroidota</taxon>
        <taxon>Flavobacteriia</taxon>
        <taxon>Flavobacteriales</taxon>
        <taxon>Flavobacteriaceae</taxon>
        <taxon>Bizionia</taxon>
    </lineage>
</organism>
<evidence type="ECO:0000313" key="1">
    <source>
        <dbReference type="EMBL" id="EGV44351.2"/>
    </source>
</evidence>
<protein>
    <submittedName>
        <fullName evidence="1">Uncharacterized protein</fullName>
    </submittedName>
</protein>
<gene>
    <name evidence="1" type="ORF">BZARG_768</name>
</gene>
<accession>G2EB85</accession>